<feature type="region of interest" description="Disordered" evidence="1">
    <location>
        <begin position="539"/>
        <end position="693"/>
    </location>
</feature>
<dbReference type="InterPro" id="IPR055452">
    <property type="entry name" value="TRAPP14_C"/>
</dbReference>
<dbReference type="PANTHER" id="PTHR16096:SF8">
    <property type="entry name" value="TRAFFICKING PROTEIN PARTICLE COMPLEX SUBUNIT 14"/>
    <property type="match status" value="1"/>
</dbReference>
<feature type="region of interest" description="Disordered" evidence="1">
    <location>
        <begin position="84"/>
        <end position="107"/>
    </location>
</feature>
<dbReference type="GO" id="GO:0043014">
    <property type="term" value="F:alpha-tubulin binding"/>
    <property type="evidence" value="ECO:0007669"/>
    <property type="project" value="InterPro"/>
</dbReference>
<dbReference type="AlphaFoldDB" id="A0AAV3ZTJ8"/>
<name>A0AAV3ZTJ8_9GAST</name>
<accession>A0AAV3ZTJ8</accession>
<protein>
    <submittedName>
        <fullName evidence="3">Chromosome 7 open reading frame 43</fullName>
    </submittedName>
</protein>
<feature type="compositionally biased region" description="Low complexity" evidence="1">
    <location>
        <begin position="573"/>
        <end position="596"/>
    </location>
</feature>
<feature type="region of interest" description="Disordered" evidence="1">
    <location>
        <begin position="231"/>
        <end position="257"/>
    </location>
</feature>
<dbReference type="PANTHER" id="PTHR16096">
    <property type="entry name" value="MICROTUBULE-ASSOCIATED PROTEIN 11"/>
    <property type="match status" value="1"/>
</dbReference>
<evidence type="ECO:0000313" key="4">
    <source>
        <dbReference type="Proteomes" id="UP000735302"/>
    </source>
</evidence>
<reference evidence="3 4" key="1">
    <citation type="journal article" date="2021" name="Elife">
        <title>Chloroplast acquisition without the gene transfer in kleptoplastic sea slugs, Plakobranchus ocellatus.</title>
        <authorList>
            <person name="Maeda T."/>
            <person name="Takahashi S."/>
            <person name="Yoshida T."/>
            <person name="Shimamura S."/>
            <person name="Takaki Y."/>
            <person name="Nagai Y."/>
            <person name="Toyoda A."/>
            <person name="Suzuki Y."/>
            <person name="Arimoto A."/>
            <person name="Ishii H."/>
            <person name="Satoh N."/>
            <person name="Nishiyama T."/>
            <person name="Hasebe M."/>
            <person name="Maruyama T."/>
            <person name="Minagawa J."/>
            <person name="Obokata J."/>
            <person name="Shigenobu S."/>
        </authorList>
    </citation>
    <scope>NUCLEOTIDE SEQUENCE [LARGE SCALE GENOMIC DNA]</scope>
</reference>
<feature type="domain" description="TRAPP14 C-terminal" evidence="2">
    <location>
        <begin position="428"/>
        <end position="572"/>
    </location>
</feature>
<dbReference type="InterPro" id="IPR031626">
    <property type="entry name" value="TRAPPC14"/>
</dbReference>
<comment type="caution">
    <text evidence="3">The sequence shown here is derived from an EMBL/GenBank/DDBJ whole genome shotgun (WGS) entry which is preliminary data.</text>
</comment>
<dbReference type="Proteomes" id="UP000735302">
    <property type="component" value="Unassembled WGS sequence"/>
</dbReference>
<organism evidence="3 4">
    <name type="scientific">Plakobranchus ocellatus</name>
    <dbReference type="NCBI Taxonomy" id="259542"/>
    <lineage>
        <taxon>Eukaryota</taxon>
        <taxon>Metazoa</taxon>
        <taxon>Spiralia</taxon>
        <taxon>Lophotrochozoa</taxon>
        <taxon>Mollusca</taxon>
        <taxon>Gastropoda</taxon>
        <taxon>Heterobranchia</taxon>
        <taxon>Euthyneura</taxon>
        <taxon>Panpulmonata</taxon>
        <taxon>Sacoglossa</taxon>
        <taxon>Placobranchoidea</taxon>
        <taxon>Plakobranchidae</taxon>
        <taxon>Plakobranchus</taxon>
    </lineage>
</organism>
<evidence type="ECO:0000259" key="2">
    <source>
        <dbReference type="Pfam" id="PF23652"/>
    </source>
</evidence>
<gene>
    <name evidence="3" type="ORF">PoB_002468300</name>
</gene>
<dbReference type="GO" id="GO:1990071">
    <property type="term" value="C:TRAPPII protein complex"/>
    <property type="evidence" value="ECO:0007669"/>
    <property type="project" value="TreeGrafter"/>
</dbReference>
<dbReference type="EMBL" id="BLXT01002832">
    <property type="protein sequence ID" value="GFN98177.1"/>
    <property type="molecule type" value="Genomic_DNA"/>
</dbReference>
<keyword evidence="4" id="KW-1185">Reference proteome</keyword>
<proteinExistence type="predicted"/>
<evidence type="ECO:0000313" key="3">
    <source>
        <dbReference type="EMBL" id="GFN98177.1"/>
    </source>
</evidence>
<evidence type="ECO:0000256" key="1">
    <source>
        <dbReference type="SAM" id="MobiDB-lite"/>
    </source>
</evidence>
<dbReference type="Pfam" id="PF23652">
    <property type="entry name" value="TRAPP14_C"/>
    <property type="match status" value="1"/>
</dbReference>
<dbReference type="GO" id="GO:0060271">
    <property type="term" value="P:cilium assembly"/>
    <property type="evidence" value="ECO:0007669"/>
    <property type="project" value="InterPro"/>
</dbReference>
<sequence>MADVNINNACFEDQIGDLSVEGFTQPKIVSSLKRTPKNLIGSVYPGETLLFATIVKRNSCMDTELWKKCISRVTGEASVHDQVPDISNKKKGLEDEKTATGHDSCQNDRETGMSCQIVATFVGTNSKSRSNLAHDFSDLTESSFKPHFRDENTYVIPMTLTLENIKAVSHFIELQIVLWLYTISVQTSESSPEPDLPTAAHDTVNNNKVDESAHPRKTRIRVVSSEFFDAESDDDEAASKNKQHISNGDAEAPHVSSSQVVEKTSEMSPVKVSSSSCSVQQKTVVKTLQVQATPNLRVQHSIAGQKQLIILTVNNNAEKQMVIKNINLLSSASPVQDINVIYEERENLKWDSCHHLIKLESPRKSLTFPLILAPSEQLNLIYRLLLSSVPSESEMSLRASVKWTHAGATNEITTIYRLPTIRIRSPPFIVTIKCEEEVELGKTFHVTYTISNQLHDFMRMRLYYNLENMRKAVFEKGGTEKERAYVENLSNAVICHDPDIAISSCPRGSCVPVRVGFQIHKPGVYEMSEMMKVNLQYSFPETPHSHHPSPLPPSHTHGQQHNRHHNQFQANNSSSSSISATSEYGASSSSSPSLQSTDDPDRQSLLASEELWRGRSGSTTSLATPPPASHKSAEERRRSFASKSYSFGDLGPTASADSDQGDRHNHKPIKRSPAVPSSRPPPPRMLSQTERDLVRPSNFLKQPFYIHVKDPHTII</sequence>